<dbReference type="RefSeq" id="WP_341440327.1">
    <property type="nucleotide sequence ID" value="NZ_JBBPCN010000001.1"/>
</dbReference>
<dbReference type="PRINTS" id="PR00412">
    <property type="entry name" value="EPOXHYDRLASE"/>
</dbReference>
<organism evidence="2 3">
    <name type="scientific">Rhodococcus navarretei</name>
    <dbReference type="NCBI Taxonomy" id="3128981"/>
    <lineage>
        <taxon>Bacteria</taxon>
        <taxon>Bacillati</taxon>
        <taxon>Actinomycetota</taxon>
        <taxon>Actinomycetes</taxon>
        <taxon>Mycobacteriales</taxon>
        <taxon>Nocardiaceae</taxon>
        <taxon>Rhodococcus</taxon>
    </lineage>
</organism>
<evidence type="ECO:0000313" key="2">
    <source>
        <dbReference type="EMBL" id="MEK8070054.1"/>
    </source>
</evidence>
<reference evidence="2 3" key="1">
    <citation type="submission" date="2024-03" db="EMBL/GenBank/DDBJ databases">
        <title>Rhodococcus navarretei sp. nov. and Pseudarthrobacter quantumdoti sp. nov., two new species with the ability to biosynthesize Quantum Dots isolated from soil samples at Union Glacier, Antarctica.</title>
        <authorList>
            <person name="Vargas M."/>
        </authorList>
    </citation>
    <scope>NUCLEOTIDE SEQUENCE [LARGE SCALE GENOMIC DNA]</scope>
    <source>
        <strain evidence="2 3">EXRC-4A-4</strain>
    </source>
</reference>
<protein>
    <submittedName>
        <fullName evidence="2">Alpha/beta hydrolase</fullName>
    </submittedName>
</protein>
<gene>
    <name evidence="2" type="ORF">AABD04_04220</name>
</gene>
<dbReference type="Gene3D" id="3.40.50.1820">
    <property type="entry name" value="alpha/beta hydrolase"/>
    <property type="match status" value="1"/>
</dbReference>
<proteinExistence type="predicted"/>
<dbReference type="EMBL" id="JBBPCN010000001">
    <property type="protein sequence ID" value="MEK8070054.1"/>
    <property type="molecule type" value="Genomic_DNA"/>
</dbReference>
<sequence length="303" mass="33678">MDFMMIRAGVLDVSYDRFGDPAGHAVVLLHGFPYDPRCYDDVARLLAESGYDVVVPYLRGFGPTRFVDADTMRSGEQAAIGHDLRELIIALELNEPIVAGYDWGGRAACVVAALWPELVSGLVSVSGYLIQDIEAAVSTPVPPHLEKRYWYQYYLHSERGRAGLAAYRAEIAQTLWTDWSPTWRFGDSEFAATAPSFDNPDFVDVSVHSYRHRYGIEMGDAAYAETQELLTQQPRITVPTVVIDPTEDTVASLYGRPDHAAHFTDLLDVRQVDCGHNPPQELPGQFADAIVTLGQVVRDRDSN</sequence>
<accession>A0ABU9CRL1</accession>
<dbReference type="GO" id="GO:0016787">
    <property type="term" value="F:hydrolase activity"/>
    <property type="evidence" value="ECO:0007669"/>
    <property type="project" value="UniProtKB-KW"/>
</dbReference>
<dbReference type="Pfam" id="PF00561">
    <property type="entry name" value="Abhydrolase_1"/>
    <property type="match status" value="1"/>
</dbReference>
<dbReference type="InterPro" id="IPR050266">
    <property type="entry name" value="AB_hydrolase_sf"/>
</dbReference>
<dbReference type="PANTHER" id="PTHR43798">
    <property type="entry name" value="MONOACYLGLYCEROL LIPASE"/>
    <property type="match status" value="1"/>
</dbReference>
<comment type="caution">
    <text evidence="2">The sequence shown here is derived from an EMBL/GenBank/DDBJ whole genome shotgun (WGS) entry which is preliminary data.</text>
</comment>
<dbReference type="PANTHER" id="PTHR43798:SF33">
    <property type="entry name" value="HYDROLASE, PUTATIVE (AFU_ORTHOLOGUE AFUA_2G14860)-RELATED"/>
    <property type="match status" value="1"/>
</dbReference>
<evidence type="ECO:0000259" key="1">
    <source>
        <dbReference type="Pfam" id="PF00561"/>
    </source>
</evidence>
<feature type="domain" description="AB hydrolase-1" evidence="1">
    <location>
        <begin position="25"/>
        <end position="278"/>
    </location>
</feature>
<dbReference type="SUPFAM" id="SSF53474">
    <property type="entry name" value="alpha/beta-Hydrolases"/>
    <property type="match status" value="1"/>
</dbReference>
<keyword evidence="2" id="KW-0378">Hydrolase</keyword>
<dbReference type="Proteomes" id="UP001456513">
    <property type="component" value="Unassembled WGS sequence"/>
</dbReference>
<name>A0ABU9CRL1_9NOCA</name>
<keyword evidence="3" id="KW-1185">Reference proteome</keyword>
<evidence type="ECO:0000313" key="3">
    <source>
        <dbReference type="Proteomes" id="UP001456513"/>
    </source>
</evidence>
<dbReference type="InterPro" id="IPR000639">
    <property type="entry name" value="Epox_hydrolase-like"/>
</dbReference>
<dbReference type="InterPro" id="IPR029058">
    <property type="entry name" value="AB_hydrolase_fold"/>
</dbReference>
<dbReference type="InterPro" id="IPR000073">
    <property type="entry name" value="AB_hydrolase_1"/>
</dbReference>